<comment type="similarity">
    <text evidence="6">Belongs to the EST3 family.</text>
</comment>
<dbReference type="InterPro" id="IPR019437">
    <property type="entry name" value="TPP1/Est3"/>
</dbReference>
<evidence type="ECO:0000256" key="7">
    <source>
        <dbReference type="ARBA" id="ARBA00023906"/>
    </source>
</evidence>
<evidence type="ECO:0000256" key="3">
    <source>
        <dbReference type="ARBA" id="ARBA00022454"/>
    </source>
</evidence>
<name>A0A4P9ZKK0_9ASCO</name>
<dbReference type="GO" id="GO:0042162">
    <property type="term" value="F:telomeric DNA binding"/>
    <property type="evidence" value="ECO:0007669"/>
    <property type="project" value="InterPro"/>
</dbReference>
<evidence type="ECO:0000256" key="1">
    <source>
        <dbReference type="ARBA" id="ARBA00004123"/>
    </source>
</evidence>
<gene>
    <name evidence="11" type="ORF">METBISCDRAFT_25177</name>
</gene>
<protein>
    <recommendedName>
        <fullName evidence="7">Telomere replication protein EST3</fullName>
    </recommendedName>
</protein>
<dbReference type="GO" id="GO:0005697">
    <property type="term" value="C:telomerase holoenzyme complex"/>
    <property type="evidence" value="ECO:0007669"/>
    <property type="project" value="InterPro"/>
</dbReference>
<feature type="signal peptide" evidence="9">
    <location>
        <begin position="1"/>
        <end position="24"/>
    </location>
</feature>
<organism evidence="11 12">
    <name type="scientific">Metschnikowia bicuspidata</name>
    <dbReference type="NCBI Taxonomy" id="27322"/>
    <lineage>
        <taxon>Eukaryota</taxon>
        <taxon>Fungi</taxon>
        <taxon>Dikarya</taxon>
        <taxon>Ascomycota</taxon>
        <taxon>Saccharomycotina</taxon>
        <taxon>Pichiomycetes</taxon>
        <taxon>Metschnikowiaceae</taxon>
        <taxon>Metschnikowia</taxon>
    </lineage>
</organism>
<evidence type="ECO:0000256" key="5">
    <source>
        <dbReference type="ARBA" id="ARBA00023242"/>
    </source>
</evidence>
<dbReference type="AlphaFoldDB" id="A0A4P9ZKK0"/>
<proteinExistence type="inferred from homology"/>
<dbReference type="OrthoDB" id="4083059at2759"/>
<dbReference type="GO" id="GO:0007004">
    <property type="term" value="P:telomere maintenance via telomerase"/>
    <property type="evidence" value="ECO:0007669"/>
    <property type="project" value="InterPro"/>
</dbReference>
<evidence type="ECO:0000313" key="11">
    <source>
        <dbReference type="EMBL" id="RKP32981.1"/>
    </source>
</evidence>
<comment type="function">
    <text evidence="8">Component of the telomerase complex involved in telomere replication. Stimulates RNA/DNA heteroduplex unwinding which favors the telomere replication by the telomerase.</text>
</comment>
<feature type="domain" description="Shelterin complex subunit TPP1/Est3" evidence="10">
    <location>
        <begin position="8"/>
        <end position="162"/>
    </location>
</feature>
<reference evidence="12" key="1">
    <citation type="journal article" date="2018" name="Nat. Microbiol.">
        <title>Leveraging single-cell genomics to expand the fungal tree of life.</title>
        <authorList>
            <person name="Ahrendt S.R."/>
            <person name="Quandt C.A."/>
            <person name="Ciobanu D."/>
            <person name="Clum A."/>
            <person name="Salamov A."/>
            <person name="Andreopoulos B."/>
            <person name="Cheng J.F."/>
            <person name="Woyke T."/>
            <person name="Pelin A."/>
            <person name="Henrissat B."/>
            <person name="Reynolds N.K."/>
            <person name="Benny G.L."/>
            <person name="Smith M.E."/>
            <person name="James T.Y."/>
            <person name="Grigoriev I.V."/>
        </authorList>
    </citation>
    <scope>NUCLEOTIDE SEQUENCE [LARGE SCALE GENOMIC DNA]</scope>
    <source>
        <strain evidence="12">Baker2002</strain>
    </source>
</reference>
<keyword evidence="12" id="KW-1185">Reference proteome</keyword>
<keyword evidence="5" id="KW-0539">Nucleus</keyword>
<keyword evidence="3" id="KW-0158">Chromosome</keyword>
<dbReference type="GO" id="GO:0000781">
    <property type="term" value="C:chromosome, telomeric region"/>
    <property type="evidence" value="ECO:0007669"/>
    <property type="project" value="UniProtKB-SubCell"/>
</dbReference>
<evidence type="ECO:0000256" key="6">
    <source>
        <dbReference type="ARBA" id="ARBA00023777"/>
    </source>
</evidence>
<keyword evidence="9" id="KW-0732">Signal</keyword>
<evidence type="ECO:0000256" key="4">
    <source>
        <dbReference type="ARBA" id="ARBA00022895"/>
    </source>
</evidence>
<evidence type="ECO:0000256" key="9">
    <source>
        <dbReference type="SAM" id="SignalP"/>
    </source>
</evidence>
<evidence type="ECO:0000256" key="2">
    <source>
        <dbReference type="ARBA" id="ARBA00004574"/>
    </source>
</evidence>
<dbReference type="EMBL" id="ML004428">
    <property type="protein sequence ID" value="RKP32981.1"/>
    <property type="molecule type" value="Genomic_DNA"/>
</dbReference>
<keyword evidence="4" id="KW-0779">Telomere</keyword>
<dbReference type="Proteomes" id="UP000268321">
    <property type="component" value="Unassembled WGS sequence"/>
</dbReference>
<evidence type="ECO:0000313" key="12">
    <source>
        <dbReference type="Proteomes" id="UP000268321"/>
    </source>
</evidence>
<comment type="subcellular location">
    <subcellularLocation>
        <location evidence="2">Chromosome</location>
        <location evidence="2">Telomere</location>
    </subcellularLocation>
    <subcellularLocation>
        <location evidence="1">Nucleus</location>
    </subcellularLocation>
</comment>
<feature type="chain" id="PRO_5020470199" description="Telomere replication protein EST3" evidence="9">
    <location>
        <begin position="25"/>
        <end position="203"/>
    </location>
</feature>
<evidence type="ECO:0000256" key="8">
    <source>
        <dbReference type="ARBA" id="ARBA00024878"/>
    </source>
</evidence>
<evidence type="ECO:0000259" key="10">
    <source>
        <dbReference type="Pfam" id="PF10341"/>
    </source>
</evidence>
<sequence length="203" mass="22817">MAYLVPVLSSWLLTGILDHTPVQSAYSNACLSKRFVAHNNDTCVLPWTPLVRILCFTSTTPAGELVAVFHDAAHKIVARFSREAVRRFELRYGQRLTYETNARLMVLRHASLRFVGGQERADFARALASMGARNADVALVYLDVDEVDFYVRDRISLPVLAEHALVPLYKDAEYVERFRKSSPADVAYNDGLISDEESLPNPD</sequence>
<accession>A0A4P9ZKK0</accession>
<dbReference type="Gene3D" id="2.40.50.960">
    <property type="match status" value="1"/>
</dbReference>
<dbReference type="Pfam" id="PF10341">
    <property type="entry name" value="TPP1"/>
    <property type="match status" value="1"/>
</dbReference>